<proteinExistence type="predicted"/>
<organism evidence="1 2">
    <name type="scientific">Chryseobacterium shigense</name>
    <dbReference type="NCBI Taxonomy" id="297244"/>
    <lineage>
        <taxon>Bacteria</taxon>
        <taxon>Pseudomonadati</taxon>
        <taxon>Bacteroidota</taxon>
        <taxon>Flavobacteriia</taxon>
        <taxon>Flavobacteriales</taxon>
        <taxon>Weeksellaceae</taxon>
        <taxon>Chryseobacterium group</taxon>
        <taxon>Chryseobacterium</taxon>
    </lineage>
</organism>
<evidence type="ECO:0000313" key="1">
    <source>
        <dbReference type="EMBL" id="SIS33178.1"/>
    </source>
</evidence>
<reference evidence="2" key="1">
    <citation type="submission" date="2017-01" db="EMBL/GenBank/DDBJ databases">
        <authorList>
            <person name="Varghese N."/>
            <person name="Submissions S."/>
        </authorList>
    </citation>
    <scope>NUCLEOTIDE SEQUENCE [LARGE SCALE GENOMIC DNA]</scope>
    <source>
        <strain evidence="2">DSM 17126</strain>
    </source>
</reference>
<dbReference type="EMBL" id="FTNY01000002">
    <property type="protein sequence ID" value="SIS33178.1"/>
    <property type="molecule type" value="Genomic_DNA"/>
</dbReference>
<protein>
    <submittedName>
        <fullName evidence="1">Uncharacterized protein</fullName>
    </submittedName>
</protein>
<evidence type="ECO:0000313" key="2">
    <source>
        <dbReference type="Proteomes" id="UP000186373"/>
    </source>
</evidence>
<sequence length="70" mass="8362">MYKKYAKMQFLLGVGNVFLQYKEQPYFKNISVRELWMFLKKGCGVFYFFELLKSSRIKKSCSVISVPNNF</sequence>
<name>A0A1N7I7Y0_9FLAO</name>
<dbReference type="Proteomes" id="UP000186373">
    <property type="component" value="Unassembled WGS sequence"/>
</dbReference>
<gene>
    <name evidence="1" type="ORF">SAMN05421639_102539</name>
</gene>
<keyword evidence="2" id="KW-1185">Reference proteome</keyword>
<accession>A0A1N7I7Y0</accession>
<dbReference type="AlphaFoldDB" id="A0A1N7I7Y0"/>